<dbReference type="PANTHER" id="PTHR32309:SF31">
    <property type="entry name" value="CAPSULAR EXOPOLYSACCHARIDE FAMILY"/>
    <property type="match status" value="1"/>
</dbReference>
<dbReference type="Proteomes" id="UP000663499">
    <property type="component" value="Chromosome"/>
</dbReference>
<comment type="similarity">
    <text evidence="2">Belongs to the CpsC/CapA family.</text>
</comment>
<keyword evidence="6" id="KW-0808">Transferase</keyword>
<evidence type="ECO:0000256" key="11">
    <source>
        <dbReference type="ARBA" id="ARBA00022989"/>
    </source>
</evidence>
<feature type="transmembrane region" description="Helical" evidence="15">
    <location>
        <begin position="12"/>
        <end position="32"/>
    </location>
</feature>
<dbReference type="RefSeq" id="WP_207300919.1">
    <property type="nucleotide sequence ID" value="NZ_CP071444.1"/>
</dbReference>
<gene>
    <name evidence="18" type="ORF">J0B03_05895</name>
</gene>
<dbReference type="EMBL" id="CP071444">
    <property type="protein sequence ID" value="QSX09588.1"/>
    <property type="molecule type" value="Genomic_DNA"/>
</dbReference>
<evidence type="ECO:0000256" key="5">
    <source>
        <dbReference type="ARBA" id="ARBA00022519"/>
    </source>
</evidence>
<dbReference type="InterPro" id="IPR003856">
    <property type="entry name" value="LPS_length_determ_N"/>
</dbReference>
<dbReference type="PANTHER" id="PTHR32309">
    <property type="entry name" value="TYROSINE-PROTEIN KINASE"/>
    <property type="match status" value="1"/>
</dbReference>
<keyword evidence="8" id="KW-0547">Nucleotide-binding</keyword>
<feature type="domain" description="AAA" evidence="17">
    <location>
        <begin position="255"/>
        <end position="376"/>
    </location>
</feature>
<dbReference type="Pfam" id="PF13614">
    <property type="entry name" value="AAA_31"/>
    <property type="match status" value="1"/>
</dbReference>
<comment type="similarity">
    <text evidence="3">Belongs to the etk/wzc family.</text>
</comment>
<evidence type="ECO:0000256" key="15">
    <source>
        <dbReference type="SAM" id="Phobius"/>
    </source>
</evidence>
<feature type="transmembrane region" description="Helical" evidence="15">
    <location>
        <begin position="171"/>
        <end position="192"/>
    </location>
</feature>
<dbReference type="GO" id="GO:0004713">
    <property type="term" value="F:protein tyrosine kinase activity"/>
    <property type="evidence" value="ECO:0007669"/>
    <property type="project" value="TreeGrafter"/>
</dbReference>
<evidence type="ECO:0000256" key="8">
    <source>
        <dbReference type="ARBA" id="ARBA00022741"/>
    </source>
</evidence>
<keyword evidence="12 15" id="KW-0472">Membrane</keyword>
<keyword evidence="10" id="KW-0067">ATP-binding</keyword>
<comment type="catalytic activity">
    <reaction evidence="14">
        <text>L-tyrosyl-[protein] + ATP = O-phospho-L-tyrosyl-[protein] + ADP + H(+)</text>
        <dbReference type="Rhea" id="RHEA:10596"/>
        <dbReference type="Rhea" id="RHEA-COMP:10136"/>
        <dbReference type="Rhea" id="RHEA-COMP:20101"/>
        <dbReference type="ChEBI" id="CHEBI:15378"/>
        <dbReference type="ChEBI" id="CHEBI:30616"/>
        <dbReference type="ChEBI" id="CHEBI:46858"/>
        <dbReference type="ChEBI" id="CHEBI:61978"/>
        <dbReference type="ChEBI" id="CHEBI:456216"/>
    </reaction>
</comment>
<evidence type="ECO:0000256" key="10">
    <source>
        <dbReference type="ARBA" id="ARBA00022840"/>
    </source>
</evidence>
<name>A0A974XJJ6_9FIRM</name>
<evidence type="ECO:0000256" key="4">
    <source>
        <dbReference type="ARBA" id="ARBA00022475"/>
    </source>
</evidence>
<protein>
    <submittedName>
        <fullName evidence="18">AAA family ATPase</fullName>
    </submittedName>
</protein>
<dbReference type="InterPro" id="IPR050445">
    <property type="entry name" value="Bact_polysacc_biosynth/exp"/>
</dbReference>
<evidence type="ECO:0000256" key="1">
    <source>
        <dbReference type="ARBA" id="ARBA00004429"/>
    </source>
</evidence>
<evidence type="ECO:0000256" key="9">
    <source>
        <dbReference type="ARBA" id="ARBA00022777"/>
    </source>
</evidence>
<dbReference type="AlphaFoldDB" id="A0A974XJJ6"/>
<evidence type="ECO:0000259" key="17">
    <source>
        <dbReference type="Pfam" id="PF13614"/>
    </source>
</evidence>
<dbReference type="InterPro" id="IPR025669">
    <property type="entry name" value="AAA_dom"/>
</dbReference>
<keyword evidence="9" id="KW-0418">Kinase</keyword>
<keyword evidence="5" id="KW-0997">Cell inner membrane</keyword>
<evidence type="ECO:0000313" key="19">
    <source>
        <dbReference type="Proteomes" id="UP000663499"/>
    </source>
</evidence>
<organism evidence="18 19">
    <name type="scientific">Alkalibacter rhizosphaerae</name>
    <dbReference type="NCBI Taxonomy" id="2815577"/>
    <lineage>
        <taxon>Bacteria</taxon>
        <taxon>Bacillati</taxon>
        <taxon>Bacillota</taxon>
        <taxon>Clostridia</taxon>
        <taxon>Eubacteriales</taxon>
        <taxon>Eubacteriaceae</taxon>
        <taxon>Alkalibacter</taxon>
    </lineage>
</organism>
<evidence type="ECO:0000259" key="16">
    <source>
        <dbReference type="Pfam" id="PF02706"/>
    </source>
</evidence>
<dbReference type="GO" id="GO:0005886">
    <property type="term" value="C:plasma membrane"/>
    <property type="evidence" value="ECO:0007669"/>
    <property type="project" value="UniProtKB-SubCell"/>
</dbReference>
<evidence type="ECO:0000313" key="18">
    <source>
        <dbReference type="EMBL" id="QSX09588.1"/>
    </source>
</evidence>
<keyword evidence="13" id="KW-0829">Tyrosine-protein kinase</keyword>
<reference evidence="18" key="1">
    <citation type="submission" date="2021-03" db="EMBL/GenBank/DDBJ databases">
        <title>Alkalibacter marinus sp. nov., isolated from tidal flat sediment.</title>
        <authorList>
            <person name="Namirimu T."/>
            <person name="Yang J.-A."/>
            <person name="Yang S.-H."/>
            <person name="Kim Y.-J."/>
            <person name="Kwon K.K."/>
        </authorList>
    </citation>
    <scope>NUCLEOTIDE SEQUENCE</scope>
    <source>
        <strain evidence="18">ES005</strain>
    </source>
</reference>
<accession>A0A974XJJ6</accession>
<dbReference type="Pfam" id="PF02706">
    <property type="entry name" value="Wzz"/>
    <property type="match status" value="1"/>
</dbReference>
<dbReference type="SUPFAM" id="SSF52540">
    <property type="entry name" value="P-loop containing nucleoside triphosphate hydrolases"/>
    <property type="match status" value="1"/>
</dbReference>
<evidence type="ECO:0000256" key="7">
    <source>
        <dbReference type="ARBA" id="ARBA00022692"/>
    </source>
</evidence>
<proteinExistence type="inferred from homology"/>
<evidence type="ECO:0000256" key="3">
    <source>
        <dbReference type="ARBA" id="ARBA00008883"/>
    </source>
</evidence>
<dbReference type="Gene3D" id="3.40.50.300">
    <property type="entry name" value="P-loop containing nucleotide triphosphate hydrolases"/>
    <property type="match status" value="1"/>
</dbReference>
<feature type="domain" description="Polysaccharide chain length determinant N-terminal" evidence="16">
    <location>
        <begin position="2"/>
        <end position="91"/>
    </location>
</feature>
<dbReference type="InterPro" id="IPR005702">
    <property type="entry name" value="Wzc-like_C"/>
</dbReference>
<dbReference type="InterPro" id="IPR027417">
    <property type="entry name" value="P-loop_NTPase"/>
</dbReference>
<comment type="subcellular location">
    <subcellularLocation>
        <location evidence="1">Cell inner membrane</location>
        <topology evidence="1">Multi-pass membrane protein</topology>
    </subcellularLocation>
</comment>
<dbReference type="KEGG" id="alka:J0B03_05895"/>
<evidence type="ECO:0000256" key="6">
    <source>
        <dbReference type="ARBA" id="ARBA00022679"/>
    </source>
</evidence>
<evidence type="ECO:0000256" key="12">
    <source>
        <dbReference type="ARBA" id="ARBA00023136"/>
    </source>
</evidence>
<sequence length="431" mass="48428">MNIRRIIGMILLKWWLIAAFTLAGAILGWIMIQSAPPVYDAVVTLYSMDLNKLQEEGAQLEYYDIELSREVIDQFSDVIYSRRVTSVVQEELTEYQLTEEEILDMVMIESSIDANIFYIRAKSSDPQLSAKVANASAAQFAATIHELLNTDNVGILDQAEVPGKPEPKGTIAMVLLGGVAGFVVGFSILYLAEYFDPKVYTREDVMEIYEGKSMGAIPKYDASKDWRIFGKPVGNAFEMMVANLKAVRGKSRFGKMVMVTSCNPGEGKTTIAHGLALYSGKTGAKTLLLDSGWKTPKTTPREEETDHPGLMECLRREVGLAEITVQMEENLFFIPLGKEMEDRIKLLMSKQMEDLMVQLAKEYDLVLIDCPSFFEYPDTRILSKKASGFLLVVAKGMTTFKQIDRTISRMETFHCPLMGIVVNKNRREYFG</sequence>
<evidence type="ECO:0000256" key="2">
    <source>
        <dbReference type="ARBA" id="ARBA00006683"/>
    </source>
</evidence>
<keyword evidence="11 15" id="KW-1133">Transmembrane helix</keyword>
<keyword evidence="7 15" id="KW-0812">Transmembrane</keyword>
<keyword evidence="19" id="KW-1185">Reference proteome</keyword>
<dbReference type="CDD" id="cd05387">
    <property type="entry name" value="BY-kinase"/>
    <property type="match status" value="1"/>
</dbReference>
<evidence type="ECO:0000256" key="14">
    <source>
        <dbReference type="ARBA" id="ARBA00053015"/>
    </source>
</evidence>
<keyword evidence="4" id="KW-1003">Cell membrane</keyword>
<evidence type="ECO:0000256" key="13">
    <source>
        <dbReference type="ARBA" id="ARBA00023137"/>
    </source>
</evidence>